<proteinExistence type="predicted"/>
<dbReference type="EMBL" id="UPHP01000034">
    <property type="protein sequence ID" value="VBA36240.1"/>
    <property type="molecule type" value="Genomic_DNA"/>
</dbReference>
<dbReference type="AlphaFoldDB" id="A0A498PRD8"/>
<reference evidence="1 2" key="1">
    <citation type="submission" date="2018-09" db="EMBL/GenBank/DDBJ databases">
        <authorList>
            <person name="Tagini F."/>
        </authorList>
    </citation>
    <scope>NUCLEOTIDE SEQUENCE [LARGE SCALE GENOMIC DNA]</scope>
    <source>
        <strain evidence="1 2">MK136</strain>
    </source>
</reference>
<dbReference type="Proteomes" id="UP000273307">
    <property type="component" value="Unassembled WGS sequence"/>
</dbReference>
<keyword evidence="2" id="KW-1185">Reference proteome</keyword>
<sequence>MAAKQTQHDAADALFRAIIETLDKHRKDGTLTEGVLDDLSRAYAAVSTNVPEQGRLG</sequence>
<dbReference type="RefSeq" id="WP_122441598.1">
    <property type="nucleotide sequence ID" value="NZ_UPHP01000034.1"/>
</dbReference>
<protein>
    <submittedName>
        <fullName evidence="1">Uncharacterized protein</fullName>
    </submittedName>
</protein>
<dbReference type="OrthoDB" id="4741819at2"/>
<evidence type="ECO:0000313" key="2">
    <source>
        <dbReference type="Proteomes" id="UP000273307"/>
    </source>
</evidence>
<evidence type="ECO:0000313" key="1">
    <source>
        <dbReference type="EMBL" id="VBA36240.1"/>
    </source>
</evidence>
<accession>A0A498PRD8</accession>
<name>A0A498PRD8_9MYCO</name>
<organism evidence="1 2">
    <name type="scientific">Mycobacterium attenuatum</name>
    <dbReference type="NCBI Taxonomy" id="2341086"/>
    <lineage>
        <taxon>Bacteria</taxon>
        <taxon>Bacillati</taxon>
        <taxon>Actinomycetota</taxon>
        <taxon>Actinomycetes</taxon>
        <taxon>Mycobacteriales</taxon>
        <taxon>Mycobacteriaceae</taxon>
        <taxon>Mycobacterium</taxon>
    </lineage>
</organism>
<gene>
    <name evidence="1" type="ORF">LAUMK136_01326</name>
</gene>